<comment type="caution">
    <text evidence="4">The sequence shown here is derived from an EMBL/GenBank/DDBJ whole genome shotgun (WGS) entry which is preliminary data.</text>
</comment>
<dbReference type="InterPro" id="IPR006760">
    <property type="entry name" value="Endosulphine"/>
</dbReference>
<dbReference type="EMBL" id="BPWL01000011">
    <property type="protein sequence ID" value="GJJ15686.1"/>
    <property type="molecule type" value="Genomic_DNA"/>
</dbReference>
<evidence type="ECO:0000313" key="4">
    <source>
        <dbReference type="EMBL" id="GJJ15686.1"/>
    </source>
</evidence>
<reference evidence="4" key="1">
    <citation type="submission" date="2021-10" db="EMBL/GenBank/DDBJ databases">
        <title>De novo Genome Assembly of Clathrus columnatus (Basidiomycota, Fungi) Using Illumina and Nanopore Sequence Data.</title>
        <authorList>
            <person name="Ogiso-Tanaka E."/>
            <person name="Itagaki H."/>
            <person name="Hosoya T."/>
            <person name="Hosaka K."/>
        </authorList>
    </citation>
    <scope>NUCLEOTIDE SEQUENCE</scope>
    <source>
        <strain evidence="4">MO-923</strain>
    </source>
</reference>
<feature type="region of interest" description="Disordered" evidence="3">
    <location>
        <begin position="67"/>
        <end position="108"/>
    </location>
</feature>
<evidence type="ECO:0000256" key="2">
    <source>
        <dbReference type="RuleBase" id="RU363120"/>
    </source>
</evidence>
<keyword evidence="5" id="KW-1185">Reference proteome</keyword>
<dbReference type="Proteomes" id="UP001050691">
    <property type="component" value="Unassembled WGS sequence"/>
</dbReference>
<protein>
    <recommendedName>
        <fullName evidence="2">mRNA stability protein</fullName>
    </recommendedName>
</protein>
<comment type="function">
    <text evidence="2">Plays an essential role in initiation of the G0 program by preventing the degradation of specific nutrient-regulated mRNAs via the 5'-3' mRNA decay pathway.</text>
</comment>
<dbReference type="Pfam" id="PF04667">
    <property type="entry name" value="Endosulfine"/>
    <property type="match status" value="2"/>
</dbReference>
<evidence type="ECO:0000313" key="5">
    <source>
        <dbReference type="Proteomes" id="UP001050691"/>
    </source>
</evidence>
<evidence type="ECO:0000256" key="1">
    <source>
        <dbReference type="ARBA" id="ARBA00010520"/>
    </source>
</evidence>
<evidence type="ECO:0000256" key="3">
    <source>
        <dbReference type="SAM" id="MobiDB-lite"/>
    </source>
</evidence>
<sequence length="108" mass="12466">MSAMLPARAKKIDMTKLTDEEQKLFRLYGKIPTHKNVLQKMQKARFPLSELVRRHVANERKYFDSGDYALSKAGKTPQENVGTAIPQPENPQCDLLASRMRPRRRRGN</sequence>
<accession>A0AAV5ASD2</accession>
<dbReference type="AlphaFoldDB" id="A0AAV5ASD2"/>
<organism evidence="4 5">
    <name type="scientific">Clathrus columnatus</name>
    <dbReference type="NCBI Taxonomy" id="1419009"/>
    <lineage>
        <taxon>Eukaryota</taxon>
        <taxon>Fungi</taxon>
        <taxon>Dikarya</taxon>
        <taxon>Basidiomycota</taxon>
        <taxon>Agaricomycotina</taxon>
        <taxon>Agaricomycetes</taxon>
        <taxon>Phallomycetidae</taxon>
        <taxon>Phallales</taxon>
        <taxon>Clathraceae</taxon>
        <taxon>Clathrus</taxon>
    </lineage>
</organism>
<proteinExistence type="inferred from homology"/>
<name>A0AAV5ASD2_9AGAM</name>
<gene>
    <name evidence="4" type="ORF">Clacol_009964</name>
</gene>
<comment type="similarity">
    <text evidence="1 2">Belongs to the endosulfine family.</text>
</comment>